<dbReference type="GO" id="GO:0005886">
    <property type="term" value="C:plasma membrane"/>
    <property type="evidence" value="ECO:0007669"/>
    <property type="project" value="UniProtKB-SubCell"/>
</dbReference>
<keyword evidence="5 9" id="KW-0653">Protein transport</keyword>
<keyword evidence="8 9" id="KW-0472">Membrane</keyword>
<comment type="subunit">
    <text evidence="9">Component of the Sec protein translocase complex. Heterotrimer consisting of SecY, SecE and SecG subunits. The heterotrimers can form oligomers, although 1 heterotrimer is thought to be able to translocate proteins. Interacts with the ribosome. Interacts with SecDF, and other proteins may be involved. Interacts with SecA.</text>
</comment>
<comment type="caution">
    <text evidence="10">The sequence shown here is derived from an EMBL/GenBank/DDBJ whole genome shotgun (WGS) entry which is preliminary data.</text>
</comment>
<evidence type="ECO:0000256" key="7">
    <source>
        <dbReference type="ARBA" id="ARBA00023010"/>
    </source>
</evidence>
<dbReference type="PANTHER" id="PTHR33910">
    <property type="entry name" value="PROTEIN TRANSLOCASE SUBUNIT SECE"/>
    <property type="match status" value="1"/>
</dbReference>
<dbReference type="GO" id="GO:0008320">
    <property type="term" value="F:protein transmembrane transporter activity"/>
    <property type="evidence" value="ECO:0007669"/>
    <property type="project" value="UniProtKB-UniRule"/>
</dbReference>
<dbReference type="Pfam" id="PF00584">
    <property type="entry name" value="SecE"/>
    <property type="match status" value="1"/>
</dbReference>
<gene>
    <name evidence="9" type="primary">secE</name>
    <name evidence="10" type="ORF">A3C17_01675</name>
</gene>
<dbReference type="EMBL" id="MGDX01000027">
    <property type="protein sequence ID" value="OGL70676.1"/>
    <property type="molecule type" value="Genomic_DNA"/>
</dbReference>
<comment type="function">
    <text evidence="9">Essential subunit of the Sec protein translocation channel SecYEG. Clamps together the 2 halves of SecY. May contact the channel plug during translocation.</text>
</comment>
<evidence type="ECO:0000256" key="9">
    <source>
        <dbReference type="HAMAP-Rule" id="MF_00422"/>
    </source>
</evidence>
<dbReference type="GO" id="GO:0006605">
    <property type="term" value="P:protein targeting"/>
    <property type="evidence" value="ECO:0007669"/>
    <property type="project" value="UniProtKB-UniRule"/>
</dbReference>
<reference evidence="10 11" key="1">
    <citation type="journal article" date="2016" name="Nat. Commun.">
        <title>Thousands of microbial genomes shed light on interconnected biogeochemical processes in an aquifer system.</title>
        <authorList>
            <person name="Anantharaman K."/>
            <person name="Brown C.T."/>
            <person name="Hug L.A."/>
            <person name="Sharon I."/>
            <person name="Castelle C.J."/>
            <person name="Probst A.J."/>
            <person name="Thomas B.C."/>
            <person name="Singh A."/>
            <person name="Wilkins M.J."/>
            <person name="Karaoz U."/>
            <person name="Brodie E.L."/>
            <person name="Williams K.H."/>
            <person name="Hubbard S.S."/>
            <person name="Banfield J.F."/>
        </authorList>
    </citation>
    <scope>NUCLEOTIDE SEQUENCE [LARGE SCALE GENOMIC DNA]</scope>
</reference>
<evidence type="ECO:0000313" key="11">
    <source>
        <dbReference type="Proteomes" id="UP000177097"/>
    </source>
</evidence>
<keyword evidence="3 9" id="KW-1003">Cell membrane</keyword>
<evidence type="ECO:0000313" key="10">
    <source>
        <dbReference type="EMBL" id="OGL70676.1"/>
    </source>
</evidence>
<dbReference type="AlphaFoldDB" id="A0A1F7TXK1"/>
<dbReference type="PRINTS" id="PR01650">
    <property type="entry name" value="SECETRNLCASE"/>
</dbReference>
<feature type="transmembrane region" description="Helical" evidence="9">
    <location>
        <begin position="32"/>
        <end position="54"/>
    </location>
</feature>
<keyword evidence="2 9" id="KW-0813">Transport</keyword>
<keyword evidence="4 9" id="KW-0812">Transmembrane</keyword>
<evidence type="ECO:0000256" key="3">
    <source>
        <dbReference type="ARBA" id="ARBA00022475"/>
    </source>
</evidence>
<dbReference type="Proteomes" id="UP000177097">
    <property type="component" value="Unassembled WGS sequence"/>
</dbReference>
<keyword evidence="6 9" id="KW-1133">Transmembrane helix</keyword>
<comment type="similarity">
    <text evidence="9">Belongs to the SecE/SEC61-gamma family.</text>
</comment>
<dbReference type="InterPro" id="IPR001901">
    <property type="entry name" value="Translocase_SecE/Sec61-g"/>
</dbReference>
<comment type="subcellular location">
    <subcellularLocation>
        <location evidence="9">Cell membrane</location>
        <topology evidence="9">Single-pass membrane protein</topology>
    </subcellularLocation>
    <subcellularLocation>
        <location evidence="1">Membrane</location>
    </subcellularLocation>
</comment>
<dbReference type="STRING" id="1802389.A3C17_01675"/>
<evidence type="ECO:0000256" key="1">
    <source>
        <dbReference type="ARBA" id="ARBA00004370"/>
    </source>
</evidence>
<dbReference type="Gene3D" id="1.20.5.1030">
    <property type="entry name" value="Preprotein translocase secy subunit"/>
    <property type="match status" value="1"/>
</dbReference>
<dbReference type="PANTHER" id="PTHR33910:SF1">
    <property type="entry name" value="PROTEIN TRANSLOCASE SUBUNIT SECE"/>
    <property type="match status" value="1"/>
</dbReference>
<evidence type="ECO:0000256" key="8">
    <source>
        <dbReference type="ARBA" id="ARBA00023136"/>
    </source>
</evidence>
<dbReference type="GO" id="GO:0009306">
    <property type="term" value="P:protein secretion"/>
    <property type="evidence" value="ECO:0007669"/>
    <property type="project" value="UniProtKB-UniRule"/>
</dbReference>
<accession>A0A1F7TXK1</accession>
<name>A0A1F7TXK1_9BACT</name>
<protein>
    <recommendedName>
        <fullName evidence="9">Protein translocase subunit SecE</fullName>
    </recommendedName>
</protein>
<organism evidence="10 11">
    <name type="scientific">Candidatus Uhrbacteria bacterium RIFCSPHIGHO2_02_FULL_53_13</name>
    <dbReference type="NCBI Taxonomy" id="1802389"/>
    <lineage>
        <taxon>Bacteria</taxon>
        <taxon>Candidatus Uhriibacteriota</taxon>
    </lineage>
</organism>
<proteinExistence type="inferred from homology"/>
<dbReference type="InterPro" id="IPR005807">
    <property type="entry name" value="SecE_bac"/>
</dbReference>
<dbReference type="InterPro" id="IPR038379">
    <property type="entry name" value="SecE_sf"/>
</dbReference>
<evidence type="ECO:0000256" key="4">
    <source>
        <dbReference type="ARBA" id="ARBA00022692"/>
    </source>
</evidence>
<dbReference type="HAMAP" id="MF_00422">
    <property type="entry name" value="SecE"/>
    <property type="match status" value="1"/>
</dbReference>
<evidence type="ECO:0000256" key="5">
    <source>
        <dbReference type="ARBA" id="ARBA00022927"/>
    </source>
</evidence>
<dbReference type="GO" id="GO:0043952">
    <property type="term" value="P:protein transport by the Sec complex"/>
    <property type="evidence" value="ECO:0007669"/>
    <property type="project" value="UniProtKB-UniRule"/>
</dbReference>
<dbReference type="NCBIfam" id="TIGR00964">
    <property type="entry name" value="secE_bact"/>
    <property type="match status" value="1"/>
</dbReference>
<sequence>MQSVKKLTAYLRESKDEIKRISWPSRKDTVRYSILVIVLTILTAVFFGGLDIVFKKFVAWLIG</sequence>
<dbReference type="GO" id="GO:0065002">
    <property type="term" value="P:intracellular protein transmembrane transport"/>
    <property type="evidence" value="ECO:0007669"/>
    <property type="project" value="UniProtKB-UniRule"/>
</dbReference>
<evidence type="ECO:0000256" key="6">
    <source>
        <dbReference type="ARBA" id="ARBA00022989"/>
    </source>
</evidence>
<keyword evidence="7 9" id="KW-0811">Translocation</keyword>
<evidence type="ECO:0000256" key="2">
    <source>
        <dbReference type="ARBA" id="ARBA00022448"/>
    </source>
</evidence>